<dbReference type="EMBL" id="BPQB01000072">
    <property type="protein sequence ID" value="GJE97496.1"/>
    <property type="molecule type" value="Genomic_DNA"/>
</dbReference>
<dbReference type="AlphaFoldDB" id="A0A9P3LJF9"/>
<protein>
    <submittedName>
        <fullName evidence="1">Uncharacterized protein</fullName>
    </submittedName>
</protein>
<evidence type="ECO:0000313" key="1">
    <source>
        <dbReference type="EMBL" id="GJE97496.1"/>
    </source>
</evidence>
<proteinExistence type="predicted"/>
<dbReference type="Proteomes" id="UP000703269">
    <property type="component" value="Unassembled WGS sequence"/>
</dbReference>
<accession>A0A9P3LJF9</accession>
<keyword evidence="2" id="KW-1185">Reference proteome</keyword>
<reference evidence="1 2" key="1">
    <citation type="submission" date="2021-08" db="EMBL/GenBank/DDBJ databases">
        <title>Draft Genome Sequence of Phanerochaete sordida strain YK-624.</title>
        <authorList>
            <person name="Mori T."/>
            <person name="Dohra H."/>
            <person name="Suzuki T."/>
            <person name="Kawagishi H."/>
            <person name="Hirai H."/>
        </authorList>
    </citation>
    <scope>NUCLEOTIDE SEQUENCE [LARGE SCALE GENOMIC DNA]</scope>
    <source>
        <strain evidence="1 2">YK-624</strain>
    </source>
</reference>
<name>A0A9P3LJF9_9APHY</name>
<sequence>MRSGRFFHQGAVIAASFWADNEGWLCADVAHFLVPTSTVARRPPPRGFLSSRRAEFAGRFSQYGDLG</sequence>
<comment type="caution">
    <text evidence="1">The sequence shown here is derived from an EMBL/GenBank/DDBJ whole genome shotgun (WGS) entry which is preliminary data.</text>
</comment>
<gene>
    <name evidence="1" type="ORF">PsYK624_137170</name>
</gene>
<organism evidence="1 2">
    <name type="scientific">Phanerochaete sordida</name>
    <dbReference type="NCBI Taxonomy" id="48140"/>
    <lineage>
        <taxon>Eukaryota</taxon>
        <taxon>Fungi</taxon>
        <taxon>Dikarya</taxon>
        <taxon>Basidiomycota</taxon>
        <taxon>Agaricomycotina</taxon>
        <taxon>Agaricomycetes</taxon>
        <taxon>Polyporales</taxon>
        <taxon>Phanerochaetaceae</taxon>
        <taxon>Phanerochaete</taxon>
    </lineage>
</organism>
<evidence type="ECO:0000313" key="2">
    <source>
        <dbReference type="Proteomes" id="UP000703269"/>
    </source>
</evidence>